<evidence type="ECO:0008006" key="3">
    <source>
        <dbReference type="Google" id="ProtNLM"/>
    </source>
</evidence>
<gene>
    <name evidence="2" type="ORF">AAND1436_LOCUS46189</name>
</gene>
<organism evidence="2">
    <name type="scientific">Alexandrium andersonii</name>
    <dbReference type="NCBI Taxonomy" id="327968"/>
    <lineage>
        <taxon>Eukaryota</taxon>
        <taxon>Sar</taxon>
        <taxon>Alveolata</taxon>
        <taxon>Dinophyceae</taxon>
        <taxon>Gonyaulacales</taxon>
        <taxon>Pyrocystaceae</taxon>
        <taxon>Alexandrium</taxon>
    </lineage>
</organism>
<feature type="signal peptide" evidence="1">
    <location>
        <begin position="1"/>
        <end position="17"/>
    </location>
</feature>
<name>A0A7S2J201_9DINO</name>
<dbReference type="EMBL" id="HBGQ01096715">
    <property type="protein sequence ID" value="CAD9535311.1"/>
    <property type="molecule type" value="Transcribed_RNA"/>
</dbReference>
<feature type="chain" id="PRO_5031387627" description="Plastid lipid-associated protein/fibrillin conserved domain-containing protein" evidence="1">
    <location>
        <begin position="18"/>
        <end position="391"/>
    </location>
</feature>
<keyword evidence="1" id="KW-0732">Signal</keyword>
<protein>
    <recommendedName>
        <fullName evidence="3">Plastid lipid-associated protein/fibrillin conserved domain-containing protein</fullName>
    </recommendedName>
</protein>
<reference evidence="2" key="1">
    <citation type="submission" date="2021-01" db="EMBL/GenBank/DDBJ databases">
        <authorList>
            <person name="Corre E."/>
            <person name="Pelletier E."/>
            <person name="Niang G."/>
            <person name="Scheremetjew M."/>
            <person name="Finn R."/>
            <person name="Kale V."/>
            <person name="Holt S."/>
            <person name="Cochrane G."/>
            <person name="Meng A."/>
            <person name="Brown T."/>
            <person name="Cohen L."/>
        </authorList>
    </citation>
    <scope>NUCLEOTIDE SEQUENCE</scope>
    <source>
        <strain evidence="2">CCMP2222</strain>
    </source>
</reference>
<evidence type="ECO:0000313" key="2">
    <source>
        <dbReference type="EMBL" id="CAD9535311.1"/>
    </source>
</evidence>
<evidence type="ECO:0000256" key="1">
    <source>
        <dbReference type="SAM" id="SignalP"/>
    </source>
</evidence>
<dbReference type="AlphaFoldDB" id="A0A7S2J201"/>
<sequence length="391" mass="42793">MALSLACLVGCLTVVHAAPAGDEHCLVQSQLLAAQQRQGAGALDPSSSNPFDIPEVPEELQRAWKQLKEWVAKQNHAKRYLQSAKKDRQAPVGLPIPTDMLPDSLKPYFEGNMTATELMAIMKEALGWFKDDVMVDAMMAMSGSMTKRCLRAAEDMQKQGRSLELGISEARNQTEALAHLGAFLTFEGRLYAESMTGLQSDLTTFGHAMPPGHMKDLMNPVLEMVEGLSPREVFSGLWAAFGVLDLQNVISDENEFCKRLRPYYEEEFLPHMSTLFSSSDSMLTSMEAIESNMGMLNVFAPDAKPRVQKMVDDSKAKMHQIAAALKKPVPGATHLFVEAVNSRFHCNLTYLDFHEAKEAVPDFSAAAPRHSGGVLPALVAVAIAAKQALAA</sequence>
<accession>A0A7S2J201</accession>
<proteinExistence type="predicted"/>